<dbReference type="PANTHER" id="PTHR31944:SF131">
    <property type="entry name" value="HEME-RESPONSIVE ZINC FINGER TRANSCRIPTION FACTOR HAP1"/>
    <property type="match status" value="1"/>
</dbReference>
<dbReference type="GO" id="GO:0005634">
    <property type="term" value="C:nucleus"/>
    <property type="evidence" value="ECO:0007669"/>
    <property type="project" value="TreeGrafter"/>
</dbReference>
<feature type="compositionally biased region" description="Polar residues" evidence="8">
    <location>
        <begin position="67"/>
        <end position="85"/>
    </location>
</feature>
<evidence type="ECO:0000256" key="3">
    <source>
        <dbReference type="ARBA" id="ARBA00023015"/>
    </source>
</evidence>
<dbReference type="STRING" id="1810919.A0A3D8S651"/>
<dbReference type="PROSITE" id="PS00463">
    <property type="entry name" value="ZN2_CY6_FUNGAL_1"/>
    <property type="match status" value="1"/>
</dbReference>
<dbReference type="CDD" id="cd00067">
    <property type="entry name" value="GAL4"/>
    <property type="match status" value="1"/>
</dbReference>
<feature type="domain" description="RRM" evidence="10">
    <location>
        <begin position="1068"/>
        <end position="1145"/>
    </location>
</feature>
<dbReference type="GO" id="GO:0001228">
    <property type="term" value="F:DNA-binding transcription activator activity, RNA polymerase II-specific"/>
    <property type="evidence" value="ECO:0007669"/>
    <property type="project" value="TreeGrafter"/>
</dbReference>
<keyword evidence="6" id="KW-0539">Nucleus</keyword>
<dbReference type="GO" id="GO:0000978">
    <property type="term" value="F:RNA polymerase II cis-regulatory region sequence-specific DNA binding"/>
    <property type="evidence" value="ECO:0007669"/>
    <property type="project" value="TreeGrafter"/>
</dbReference>
<dbReference type="CDD" id="cd00590">
    <property type="entry name" value="RRM_SF"/>
    <property type="match status" value="1"/>
</dbReference>
<feature type="compositionally biased region" description="Basic and acidic residues" evidence="8">
    <location>
        <begin position="862"/>
        <end position="874"/>
    </location>
</feature>
<feature type="compositionally biased region" description="Low complexity" evidence="8">
    <location>
        <begin position="7"/>
        <end position="17"/>
    </location>
</feature>
<dbReference type="Gene3D" id="3.30.70.330">
    <property type="match status" value="2"/>
</dbReference>
<dbReference type="InterPro" id="IPR051430">
    <property type="entry name" value="Fungal_TF_Env_Response"/>
</dbReference>
<dbReference type="GeneID" id="38115607"/>
<feature type="region of interest" description="Disordered" evidence="8">
    <location>
        <begin position="67"/>
        <end position="86"/>
    </location>
</feature>
<reference evidence="11 12" key="1">
    <citation type="journal article" date="2018" name="IMA Fungus">
        <title>IMA Genome-F 9: Draft genome sequence of Annulohypoxylon stygium, Aspergillus mulundensis, Berkeleyomyces basicola (syn. Thielaviopsis basicola), Ceratocystis smalleyi, two Cercospora beticola strains, Coleophoma cylindrospora, Fusarium fracticaudum, Phialophora cf. hyalina, and Morchella septimelata.</title>
        <authorList>
            <person name="Wingfield B.D."/>
            <person name="Bills G.F."/>
            <person name="Dong Y."/>
            <person name="Huang W."/>
            <person name="Nel W.J."/>
            <person name="Swalarsk-Parry B.S."/>
            <person name="Vaghefi N."/>
            <person name="Wilken P.M."/>
            <person name="An Z."/>
            <person name="de Beer Z.W."/>
            <person name="De Vos L."/>
            <person name="Chen L."/>
            <person name="Duong T.A."/>
            <person name="Gao Y."/>
            <person name="Hammerbacher A."/>
            <person name="Kikkert J.R."/>
            <person name="Li Y."/>
            <person name="Li H."/>
            <person name="Li K."/>
            <person name="Li Q."/>
            <person name="Liu X."/>
            <person name="Ma X."/>
            <person name="Naidoo K."/>
            <person name="Pethybridge S.J."/>
            <person name="Sun J."/>
            <person name="Steenkamp E.T."/>
            <person name="van der Nest M.A."/>
            <person name="van Wyk S."/>
            <person name="Wingfield M.J."/>
            <person name="Xiong C."/>
            <person name="Yue Q."/>
            <person name="Zhang X."/>
        </authorList>
    </citation>
    <scope>NUCLEOTIDE SEQUENCE [LARGE SCALE GENOMIC DNA]</scope>
    <source>
        <strain evidence="11 12">DSM 5745</strain>
    </source>
</reference>
<dbReference type="GO" id="GO:0008270">
    <property type="term" value="F:zinc ion binding"/>
    <property type="evidence" value="ECO:0007669"/>
    <property type="project" value="InterPro"/>
</dbReference>
<dbReference type="Pfam" id="PF00076">
    <property type="entry name" value="RRM_1"/>
    <property type="match status" value="2"/>
</dbReference>
<keyword evidence="3" id="KW-0805">Transcription regulation</keyword>
<dbReference type="AlphaFoldDB" id="A0A3D8S651"/>
<keyword evidence="1" id="KW-0479">Metal-binding</keyword>
<evidence type="ECO:0000256" key="8">
    <source>
        <dbReference type="SAM" id="MobiDB-lite"/>
    </source>
</evidence>
<dbReference type="InterPro" id="IPR007219">
    <property type="entry name" value="XnlR_reg_dom"/>
</dbReference>
<feature type="compositionally biased region" description="Low complexity" evidence="8">
    <location>
        <begin position="938"/>
        <end position="947"/>
    </location>
</feature>
<dbReference type="SMART" id="SM00066">
    <property type="entry name" value="GAL4"/>
    <property type="match status" value="1"/>
</dbReference>
<comment type="caution">
    <text evidence="11">The sequence shown here is derived from an EMBL/GenBank/DDBJ whole genome shotgun (WGS) entry which is preliminary data.</text>
</comment>
<dbReference type="Pfam" id="PF04082">
    <property type="entry name" value="Fungal_trans"/>
    <property type="match status" value="1"/>
</dbReference>
<evidence type="ECO:0000256" key="6">
    <source>
        <dbReference type="ARBA" id="ARBA00023242"/>
    </source>
</evidence>
<feature type="region of interest" description="Disordered" evidence="8">
    <location>
        <begin position="1"/>
        <end position="20"/>
    </location>
</feature>
<keyword evidence="12" id="KW-1185">Reference proteome</keyword>
<dbReference type="InterPro" id="IPR035979">
    <property type="entry name" value="RBD_domain_sf"/>
</dbReference>
<dbReference type="GO" id="GO:0006351">
    <property type="term" value="P:DNA-templated transcription"/>
    <property type="evidence" value="ECO:0007669"/>
    <property type="project" value="InterPro"/>
</dbReference>
<evidence type="ECO:0000313" key="12">
    <source>
        <dbReference type="Proteomes" id="UP000256690"/>
    </source>
</evidence>
<keyword evidence="7" id="KW-0694">RNA-binding</keyword>
<feature type="domain" description="RRM" evidence="10">
    <location>
        <begin position="1158"/>
        <end position="1236"/>
    </location>
</feature>
<feature type="domain" description="Zn(2)-C6 fungal-type" evidence="9">
    <location>
        <begin position="33"/>
        <end position="64"/>
    </location>
</feature>
<proteinExistence type="predicted"/>
<dbReference type="InterPro" id="IPR000504">
    <property type="entry name" value="RRM_dom"/>
</dbReference>
<dbReference type="InterPro" id="IPR036864">
    <property type="entry name" value="Zn2-C6_fun-type_DNA-bd_sf"/>
</dbReference>
<evidence type="ECO:0000256" key="2">
    <source>
        <dbReference type="ARBA" id="ARBA00022833"/>
    </source>
</evidence>
<dbReference type="Proteomes" id="UP000256690">
    <property type="component" value="Unassembled WGS sequence"/>
</dbReference>
<dbReference type="InterPro" id="IPR012677">
    <property type="entry name" value="Nucleotide-bd_a/b_plait_sf"/>
</dbReference>
<dbReference type="RefSeq" id="XP_026604733.1">
    <property type="nucleotide sequence ID" value="XM_026747253.1"/>
</dbReference>
<dbReference type="GO" id="GO:0003723">
    <property type="term" value="F:RNA binding"/>
    <property type="evidence" value="ECO:0007669"/>
    <property type="project" value="UniProtKB-UniRule"/>
</dbReference>
<feature type="compositionally biased region" description="Acidic residues" evidence="8">
    <location>
        <begin position="948"/>
        <end position="960"/>
    </location>
</feature>
<feature type="region of interest" description="Disordered" evidence="8">
    <location>
        <begin position="862"/>
        <end position="987"/>
    </location>
</feature>
<protein>
    <recommendedName>
        <fullName evidence="13">Zn(II)2Cys6 transcription factor</fullName>
    </recommendedName>
</protein>
<evidence type="ECO:0000256" key="7">
    <source>
        <dbReference type="PROSITE-ProRule" id="PRU00176"/>
    </source>
</evidence>
<dbReference type="EMBL" id="PVWQ01000005">
    <property type="protein sequence ID" value="RDW81680.1"/>
    <property type="molecule type" value="Genomic_DNA"/>
</dbReference>
<name>A0A3D8S651_9EURO</name>
<keyword evidence="4" id="KW-0238">DNA-binding</keyword>
<dbReference type="CDD" id="cd12148">
    <property type="entry name" value="fungal_TF_MHR"/>
    <property type="match status" value="1"/>
</dbReference>
<feature type="compositionally biased region" description="Low complexity" evidence="8">
    <location>
        <begin position="875"/>
        <end position="895"/>
    </location>
</feature>
<dbReference type="SMART" id="SM00906">
    <property type="entry name" value="Fungal_trans"/>
    <property type="match status" value="1"/>
</dbReference>
<keyword evidence="5" id="KW-0804">Transcription</keyword>
<dbReference type="InterPro" id="IPR001138">
    <property type="entry name" value="Zn2Cys6_DnaBD"/>
</dbReference>
<accession>A0A3D8S651</accession>
<dbReference type="SUPFAM" id="SSF54928">
    <property type="entry name" value="RNA-binding domain, RBD"/>
    <property type="match status" value="1"/>
</dbReference>
<dbReference type="SMART" id="SM00360">
    <property type="entry name" value="RRM"/>
    <property type="match status" value="2"/>
</dbReference>
<gene>
    <name evidence="11" type="ORF">DSM5745_05237</name>
</gene>
<evidence type="ECO:0000259" key="10">
    <source>
        <dbReference type="PROSITE" id="PS50102"/>
    </source>
</evidence>
<evidence type="ECO:0000313" key="11">
    <source>
        <dbReference type="EMBL" id="RDW81680.1"/>
    </source>
</evidence>
<dbReference type="OrthoDB" id="762982at2759"/>
<sequence length="1248" mass="138951">MSPTPPSTTSSSNGPSPEGQYRVVRKRNRVPLSCGPCRHRKLKCNRAHPCENCVKRGDAHSCTYAQTNSRRKNSANQAASTSPDDMQNRIDRLEGLVLSLMTNGSQSEGPAAAMAAISGTSSSTGSGQHVHDLDIDDDAPIQEESETEQVTKSFGIMKVDNNKSYYISDAHWASVLSEISEVKNYFHTHKKQYEEQAEKLKATKLPTDVPGSTLLFGAMKVTSRAEIMSSFPSKYTTDMLIARYFNCYDPATHFLHGPTFQAQYNKHWEDPSQTCIVWIGMLFAMMRLSMLSYYREGDEPPEFRGKSLDMAGTFRNLVAMCLTLADYTKPYPYLIECLAFHLHGDFCQTKEADISVWVLNGVIVRLAMRMGYHRDSKAFPNITPFQGEMRRRVWSFVRQADLLFSCQVGLPSMIRMADSDTELPRNLYDDDFDENCKELPPSRPPGEPTPLSYLITKSRLANVLGQAIEQTASLQNPSYDKVMEMDSELRRARDMIPEHLLMRPFEESPLDPLVLIMSRFSVMSVYHRAQCVLHRKYLLRARENPRFTHSRRTCIDSALELLRFQSMLHVETRPTGRLRSRQNRVTTLSSSDFLQAATILCLDLYHGYNLPSASRTSSDTYAWGRERREEMMAAVQRSKDIWDELRDETMDAWKASGVLGVMLTGLQQRGKLEGTPVTPAFEPQDEKQSAAMTLGLLSSGMTPIGQGAAFNDASLKSTEPALPSLGGFGVPEATSGASSIFNNMFGQMPDMQVNLDWDAWDNYIQGGTLDPSGTWWSPMDIQQTPGPLSPPQLAAAQGSTADRIRPLPRTTNLFPNNGYSLRRAACRLLASPAPIVRSRLTAVPRAHRPVIARRTFLYSRSTAEEAKGPLEPKDVAAPSTTTNTPTVTNTGGATTIKRATDDTLDSPSPVETPEATAAEKEVVKGDLEDGLESNTSDTATTSSVLTEETSEETEEKEQEDGAASGNTYSTDSNQTTLADSVPAAPGYKVAAEKKPEELERSSAIGAMLAQITKMATRDDDEYDADQNFDISQIREAAAKEAMAVASNKHMTHSEKLELLRRLQYEPRETVFIGNLFYDVTAEDLRRQMAKYGVVEGVNIIYDNRGISKGYGYVQFSSNAAAKRAIDAMHMRVFEGRRVTLYYAQANLKNSWKNPKPTNTLYIGNMPFEMTDRDLHDLVKDLVGLIDVRVTVDRETGALRGYIHAEFLDIQSAMVAHEKLAHRKPYGRRLLVTFSNNTKTAQGGFPVAV</sequence>
<feature type="compositionally biased region" description="Polar residues" evidence="8">
    <location>
        <begin position="964"/>
        <end position="978"/>
    </location>
</feature>
<evidence type="ECO:0000256" key="5">
    <source>
        <dbReference type="ARBA" id="ARBA00023163"/>
    </source>
</evidence>
<dbReference type="SUPFAM" id="SSF57701">
    <property type="entry name" value="Zn2/Cys6 DNA-binding domain"/>
    <property type="match status" value="1"/>
</dbReference>
<feature type="compositionally biased region" description="Basic and acidic residues" evidence="8">
    <location>
        <begin position="917"/>
        <end position="927"/>
    </location>
</feature>
<evidence type="ECO:0000256" key="4">
    <source>
        <dbReference type="ARBA" id="ARBA00023125"/>
    </source>
</evidence>
<evidence type="ECO:0008006" key="13">
    <source>
        <dbReference type="Google" id="ProtNLM"/>
    </source>
</evidence>
<evidence type="ECO:0000256" key="1">
    <source>
        <dbReference type="ARBA" id="ARBA00022723"/>
    </source>
</evidence>
<dbReference type="PANTHER" id="PTHR31944">
    <property type="entry name" value="HEME-RESPONSIVE ZINC FINGER TRANSCRIPTION FACTOR HAP1"/>
    <property type="match status" value="1"/>
</dbReference>
<organism evidence="11 12">
    <name type="scientific">Aspergillus mulundensis</name>
    <dbReference type="NCBI Taxonomy" id="1810919"/>
    <lineage>
        <taxon>Eukaryota</taxon>
        <taxon>Fungi</taxon>
        <taxon>Dikarya</taxon>
        <taxon>Ascomycota</taxon>
        <taxon>Pezizomycotina</taxon>
        <taxon>Eurotiomycetes</taxon>
        <taxon>Eurotiomycetidae</taxon>
        <taxon>Eurotiales</taxon>
        <taxon>Aspergillaceae</taxon>
        <taxon>Aspergillus</taxon>
        <taxon>Aspergillus subgen. Nidulantes</taxon>
    </lineage>
</organism>
<dbReference type="PROSITE" id="PS50102">
    <property type="entry name" value="RRM"/>
    <property type="match status" value="2"/>
</dbReference>
<dbReference type="Pfam" id="PF00172">
    <property type="entry name" value="Zn_clus"/>
    <property type="match status" value="1"/>
</dbReference>
<dbReference type="Gene3D" id="4.10.240.10">
    <property type="entry name" value="Zn(2)-C6 fungal-type DNA-binding domain"/>
    <property type="match status" value="1"/>
</dbReference>
<evidence type="ECO:0000259" key="9">
    <source>
        <dbReference type="PROSITE" id="PS50048"/>
    </source>
</evidence>
<keyword evidence="2" id="KW-0862">Zinc</keyword>
<dbReference type="PROSITE" id="PS50048">
    <property type="entry name" value="ZN2_CY6_FUNGAL_2"/>
    <property type="match status" value="1"/>
</dbReference>